<dbReference type="GO" id="GO:0030313">
    <property type="term" value="C:cell envelope"/>
    <property type="evidence" value="ECO:0007669"/>
    <property type="project" value="UniProtKB-SubCell"/>
</dbReference>
<feature type="transmembrane region" description="Helical" evidence="5">
    <location>
        <begin position="17"/>
        <end position="36"/>
    </location>
</feature>
<evidence type="ECO:0000313" key="9">
    <source>
        <dbReference type="Proteomes" id="UP000257067"/>
    </source>
</evidence>
<comment type="caution">
    <text evidence="8">The sequence shown here is derived from an EMBL/GenBank/DDBJ whole genome shotgun (WGS) entry which is preliminary data.</text>
</comment>
<dbReference type="InterPro" id="IPR058625">
    <property type="entry name" value="MdtA-like_BSH"/>
</dbReference>
<dbReference type="Proteomes" id="UP000257067">
    <property type="component" value="Unassembled WGS sequence"/>
</dbReference>
<dbReference type="OrthoDB" id="9784484at2"/>
<dbReference type="NCBIfam" id="TIGR01730">
    <property type="entry name" value="RND_mfp"/>
    <property type="match status" value="1"/>
</dbReference>
<evidence type="ECO:0000259" key="6">
    <source>
        <dbReference type="Pfam" id="PF25917"/>
    </source>
</evidence>
<evidence type="ECO:0000256" key="5">
    <source>
        <dbReference type="SAM" id="Phobius"/>
    </source>
</evidence>
<dbReference type="Gene3D" id="2.40.50.100">
    <property type="match status" value="1"/>
</dbReference>
<dbReference type="EMBL" id="NXLU01000002">
    <property type="protein sequence ID" value="RDU69591.1"/>
    <property type="molecule type" value="Genomic_DNA"/>
</dbReference>
<keyword evidence="5" id="KW-0472">Membrane</keyword>
<keyword evidence="3 4" id="KW-0175">Coiled coil</keyword>
<dbReference type="Pfam" id="PF25954">
    <property type="entry name" value="Beta-barrel_RND_2"/>
    <property type="match status" value="1"/>
</dbReference>
<dbReference type="PANTHER" id="PTHR32347:SF14">
    <property type="entry name" value="EFFLUX SYSTEM COMPONENT YKNX-RELATED"/>
    <property type="match status" value="1"/>
</dbReference>
<feature type="domain" description="CusB-like beta-barrel" evidence="7">
    <location>
        <begin position="238"/>
        <end position="311"/>
    </location>
</feature>
<comment type="subcellular location">
    <subcellularLocation>
        <location evidence="1">Cell envelope</location>
    </subcellularLocation>
</comment>
<evidence type="ECO:0000256" key="4">
    <source>
        <dbReference type="SAM" id="Coils"/>
    </source>
</evidence>
<evidence type="ECO:0000313" key="8">
    <source>
        <dbReference type="EMBL" id="RDU69591.1"/>
    </source>
</evidence>
<dbReference type="InterPro" id="IPR050465">
    <property type="entry name" value="UPF0194_transport"/>
</dbReference>
<evidence type="ECO:0000256" key="3">
    <source>
        <dbReference type="ARBA" id="ARBA00023054"/>
    </source>
</evidence>
<comment type="similarity">
    <text evidence="2">Belongs to the membrane fusion protein (MFP) (TC 8.A.1) family.</text>
</comment>
<evidence type="ECO:0000256" key="1">
    <source>
        <dbReference type="ARBA" id="ARBA00004196"/>
    </source>
</evidence>
<proteinExistence type="inferred from homology"/>
<sequence length="413" mass="45689">MEDIASVIKPKKKFYKILSYFLIILIGCGSGVYYYFQPKESRIVYDTVEPQKGDISTIISATGTLNPLNEVQIGSQVSGIISQIYVDTNDLVKRGQVLAKIDDQKILQELSRFEAQLKSAKAQLASLQATLKDKKWQYERLQKLYKQSKGKYPSFADVQTAQVAYEIAQSDIESKKGNIAEIEANINGVKIDLNNTIITSPIDGVVLTRSIDVGQTVAASFSAPELFRVAQNLEEMKLVVQIAESDVGKISPDQSLSFNVDAYPHHKFFAKVDKINYGSTTTDNIVSYEVTINVANKDLLLRPGMSATADIVVANHKNVLLLPVSALYFSPKTLGHTQSKKSSFFFAPPMKSQKSLKPNSQKIDTGGEDEIWILQGDQPVSKKIKVGITDGKKVEVEGIDEVSRVIVGMREEQ</sequence>
<accession>A0A3D8IYF8</accession>
<dbReference type="RefSeq" id="WP_104724430.1">
    <property type="nucleotide sequence ID" value="NZ_FZNE01000003.1"/>
</dbReference>
<dbReference type="PANTHER" id="PTHR32347">
    <property type="entry name" value="EFFLUX SYSTEM COMPONENT YKNX-RELATED"/>
    <property type="match status" value="1"/>
</dbReference>
<gene>
    <name evidence="8" type="ORF">CQA62_02790</name>
</gene>
<dbReference type="Gene3D" id="1.10.287.470">
    <property type="entry name" value="Helix hairpin bin"/>
    <property type="match status" value="1"/>
</dbReference>
<reference evidence="8 9" key="1">
    <citation type="submission" date="2018-04" db="EMBL/GenBank/DDBJ databases">
        <title>Novel Campyloabacter and Helicobacter Species and Strains.</title>
        <authorList>
            <person name="Mannion A.J."/>
            <person name="Shen Z."/>
            <person name="Fox J.G."/>
        </authorList>
    </citation>
    <scope>NUCLEOTIDE SEQUENCE [LARGE SCALE GENOMIC DNA]</scope>
    <source>
        <strain evidence="8 9">ATCC 700242</strain>
    </source>
</reference>
<feature type="domain" description="Multidrug resistance protein MdtA-like barrel-sandwich hybrid" evidence="6">
    <location>
        <begin position="69"/>
        <end position="220"/>
    </location>
</feature>
<dbReference type="GO" id="GO:0022857">
    <property type="term" value="F:transmembrane transporter activity"/>
    <property type="evidence" value="ECO:0007669"/>
    <property type="project" value="InterPro"/>
</dbReference>
<evidence type="ECO:0000259" key="7">
    <source>
        <dbReference type="Pfam" id="PF25954"/>
    </source>
</evidence>
<dbReference type="AlphaFoldDB" id="A0A3D8IYF8"/>
<dbReference type="Pfam" id="PF25917">
    <property type="entry name" value="BSH_RND"/>
    <property type="match status" value="1"/>
</dbReference>
<keyword evidence="5" id="KW-0812">Transmembrane</keyword>
<feature type="coiled-coil region" evidence="4">
    <location>
        <begin position="103"/>
        <end position="185"/>
    </location>
</feature>
<keyword evidence="9" id="KW-1185">Reference proteome</keyword>
<dbReference type="GO" id="GO:0016020">
    <property type="term" value="C:membrane"/>
    <property type="evidence" value="ECO:0007669"/>
    <property type="project" value="InterPro"/>
</dbReference>
<dbReference type="InterPro" id="IPR006143">
    <property type="entry name" value="RND_pump_MFP"/>
</dbReference>
<keyword evidence="5" id="KW-1133">Transmembrane helix</keyword>
<evidence type="ECO:0000256" key="2">
    <source>
        <dbReference type="ARBA" id="ARBA00009477"/>
    </source>
</evidence>
<dbReference type="SUPFAM" id="SSF111369">
    <property type="entry name" value="HlyD-like secretion proteins"/>
    <property type="match status" value="1"/>
</dbReference>
<organism evidence="8 9">
    <name type="scientific">Helicobacter cholecystus</name>
    <dbReference type="NCBI Taxonomy" id="45498"/>
    <lineage>
        <taxon>Bacteria</taxon>
        <taxon>Pseudomonadati</taxon>
        <taxon>Campylobacterota</taxon>
        <taxon>Epsilonproteobacteria</taxon>
        <taxon>Campylobacterales</taxon>
        <taxon>Helicobacteraceae</taxon>
        <taxon>Helicobacter</taxon>
    </lineage>
</organism>
<dbReference type="Gene3D" id="2.40.30.170">
    <property type="match status" value="1"/>
</dbReference>
<dbReference type="InterPro" id="IPR058792">
    <property type="entry name" value="Beta-barrel_RND_2"/>
</dbReference>
<protein>
    <submittedName>
        <fullName evidence="8">Efflux RND transporter periplasmic adaptor subunit</fullName>
    </submittedName>
</protein>
<name>A0A3D8IYF8_9HELI</name>